<feature type="compositionally biased region" description="Low complexity" evidence="1">
    <location>
        <begin position="64"/>
        <end position="84"/>
    </location>
</feature>
<sequence length="123" mass="14322">MIRTNRKRYRNIEEESSEFMPLSKRINNLHINSLSGLPESRPAGVVENRVESMETDWESGNFMSSPSCSQNSSPRGSCGSSQSNFTNDYRPDLDATENPFYYESNKLLFSLYMERMQRRLDLY</sequence>
<evidence type="ECO:0000256" key="1">
    <source>
        <dbReference type="SAM" id="MobiDB-lite"/>
    </source>
</evidence>
<name>E2AFQ4_CAMFO</name>
<dbReference type="OMA" id="EENPHYF"/>
<proteinExistence type="predicted"/>
<organism evidence="3">
    <name type="scientific">Camponotus floridanus</name>
    <name type="common">Florida carpenter ant</name>
    <dbReference type="NCBI Taxonomy" id="104421"/>
    <lineage>
        <taxon>Eukaryota</taxon>
        <taxon>Metazoa</taxon>
        <taxon>Ecdysozoa</taxon>
        <taxon>Arthropoda</taxon>
        <taxon>Hexapoda</taxon>
        <taxon>Insecta</taxon>
        <taxon>Pterygota</taxon>
        <taxon>Neoptera</taxon>
        <taxon>Endopterygota</taxon>
        <taxon>Hymenoptera</taxon>
        <taxon>Apocrita</taxon>
        <taxon>Aculeata</taxon>
        <taxon>Formicoidea</taxon>
        <taxon>Formicidae</taxon>
        <taxon>Formicinae</taxon>
        <taxon>Camponotus</taxon>
    </lineage>
</organism>
<feature type="region of interest" description="Disordered" evidence="1">
    <location>
        <begin position="58"/>
        <end position="91"/>
    </location>
</feature>
<evidence type="ECO:0000313" key="3">
    <source>
        <dbReference type="Proteomes" id="UP000000311"/>
    </source>
</evidence>
<dbReference type="EMBL" id="GL439124">
    <property type="protein sequence ID" value="EFN67733.1"/>
    <property type="molecule type" value="Genomic_DNA"/>
</dbReference>
<dbReference type="InParanoid" id="E2AFQ4"/>
<dbReference type="KEGG" id="cfo:105251921"/>
<dbReference type="Proteomes" id="UP000000311">
    <property type="component" value="Unassembled WGS sequence"/>
</dbReference>
<gene>
    <name evidence="2" type="ORF">EAG_04689</name>
</gene>
<dbReference type="AlphaFoldDB" id="E2AFQ4"/>
<keyword evidence="3" id="KW-1185">Reference proteome</keyword>
<dbReference type="OrthoDB" id="6365503at2759"/>
<protein>
    <submittedName>
        <fullName evidence="2">Uncharacterized protein</fullName>
    </submittedName>
</protein>
<reference evidence="2 3" key="1">
    <citation type="journal article" date="2010" name="Science">
        <title>Genomic comparison of the ants Camponotus floridanus and Harpegnathos saltator.</title>
        <authorList>
            <person name="Bonasio R."/>
            <person name="Zhang G."/>
            <person name="Ye C."/>
            <person name="Mutti N.S."/>
            <person name="Fang X."/>
            <person name="Qin N."/>
            <person name="Donahue G."/>
            <person name="Yang P."/>
            <person name="Li Q."/>
            <person name="Li C."/>
            <person name="Zhang P."/>
            <person name="Huang Z."/>
            <person name="Berger S.L."/>
            <person name="Reinberg D."/>
            <person name="Wang J."/>
            <person name="Liebig J."/>
        </authorList>
    </citation>
    <scope>NUCLEOTIDE SEQUENCE [LARGE SCALE GENOMIC DNA]</scope>
    <source>
        <strain evidence="3">C129</strain>
    </source>
</reference>
<evidence type="ECO:0000313" key="2">
    <source>
        <dbReference type="EMBL" id="EFN67733.1"/>
    </source>
</evidence>
<accession>E2AFQ4</accession>